<reference evidence="19" key="1">
    <citation type="submission" date="2025-08" db="UniProtKB">
        <authorList>
            <consortium name="RefSeq"/>
        </authorList>
    </citation>
    <scope>IDENTIFICATION</scope>
</reference>
<evidence type="ECO:0000256" key="2">
    <source>
        <dbReference type="ARBA" id="ARBA00008054"/>
    </source>
</evidence>
<dbReference type="InterPro" id="IPR013519">
    <property type="entry name" value="Int_alpha_beta-p"/>
</dbReference>
<dbReference type="InterPro" id="IPR048285">
    <property type="entry name" value="Integrin_alpha_Ig-like_2"/>
</dbReference>
<dbReference type="InterPro" id="IPR036465">
    <property type="entry name" value="vWFA_dom_sf"/>
</dbReference>
<dbReference type="GeneID" id="117354293"/>
<dbReference type="KEGG" id="gsh:117354293"/>
<evidence type="ECO:0000259" key="17">
    <source>
        <dbReference type="PROSITE" id="PS50234"/>
    </source>
</evidence>
<evidence type="ECO:0000256" key="5">
    <source>
        <dbReference type="ARBA" id="ARBA00022729"/>
    </source>
</evidence>
<dbReference type="SUPFAM" id="SSF69318">
    <property type="entry name" value="Integrin alpha N-terminal domain"/>
    <property type="match status" value="1"/>
</dbReference>
<dbReference type="PANTHER" id="PTHR23220:SF22">
    <property type="entry name" value="INTEGRIN ALPHA-1"/>
    <property type="match status" value="1"/>
</dbReference>
<feature type="repeat" description="FG-GAP" evidence="15">
    <location>
        <begin position="24"/>
        <end position="85"/>
    </location>
</feature>
<dbReference type="InterPro" id="IPR028994">
    <property type="entry name" value="Integrin_alpha_N"/>
</dbReference>
<dbReference type="InterPro" id="IPR048286">
    <property type="entry name" value="Integrin_alpha_Ig-like_3"/>
</dbReference>
<dbReference type="PROSITE" id="PS51470">
    <property type="entry name" value="FG_GAP"/>
    <property type="match status" value="4"/>
</dbReference>
<dbReference type="GO" id="GO:0005178">
    <property type="term" value="F:integrin binding"/>
    <property type="evidence" value="ECO:0007669"/>
    <property type="project" value="TreeGrafter"/>
</dbReference>
<dbReference type="Proteomes" id="UP000515159">
    <property type="component" value="Chromosome 1"/>
</dbReference>
<evidence type="ECO:0000256" key="10">
    <source>
        <dbReference type="ARBA" id="ARBA00023037"/>
    </source>
</evidence>
<keyword evidence="14" id="KW-0325">Glycoprotein</keyword>
<organism evidence="18 19">
    <name type="scientific">Geotrypetes seraphini</name>
    <name type="common">Gaboon caecilian</name>
    <name type="synonym">Caecilia seraphini</name>
    <dbReference type="NCBI Taxonomy" id="260995"/>
    <lineage>
        <taxon>Eukaryota</taxon>
        <taxon>Metazoa</taxon>
        <taxon>Chordata</taxon>
        <taxon>Craniata</taxon>
        <taxon>Vertebrata</taxon>
        <taxon>Euteleostomi</taxon>
        <taxon>Amphibia</taxon>
        <taxon>Gymnophiona</taxon>
        <taxon>Geotrypetes</taxon>
    </lineage>
</organism>
<dbReference type="GO" id="GO:0098609">
    <property type="term" value="P:cell-cell adhesion"/>
    <property type="evidence" value="ECO:0007669"/>
    <property type="project" value="TreeGrafter"/>
</dbReference>
<keyword evidence="7" id="KW-0106">Calcium</keyword>
<dbReference type="Pfam" id="PF00092">
    <property type="entry name" value="VWA"/>
    <property type="match status" value="1"/>
</dbReference>
<dbReference type="InParanoid" id="A0A6P8PF19"/>
<evidence type="ECO:0000256" key="1">
    <source>
        <dbReference type="ARBA" id="ARBA00004479"/>
    </source>
</evidence>
<evidence type="ECO:0000256" key="13">
    <source>
        <dbReference type="ARBA" id="ARBA00023170"/>
    </source>
</evidence>
<dbReference type="GO" id="GO:0007160">
    <property type="term" value="P:cell-matrix adhesion"/>
    <property type="evidence" value="ECO:0007669"/>
    <property type="project" value="TreeGrafter"/>
</dbReference>
<dbReference type="CTD" id="3672"/>
<keyword evidence="12" id="KW-1015">Disulfide bond</keyword>
<evidence type="ECO:0000256" key="12">
    <source>
        <dbReference type="ARBA" id="ARBA00023157"/>
    </source>
</evidence>
<dbReference type="Gene3D" id="3.40.50.410">
    <property type="entry name" value="von Willebrand factor, type A domain"/>
    <property type="match status" value="1"/>
</dbReference>
<evidence type="ECO:0000313" key="18">
    <source>
        <dbReference type="Proteomes" id="UP000515159"/>
    </source>
</evidence>
<dbReference type="RefSeq" id="XP_033787432.1">
    <property type="nucleotide sequence ID" value="XM_033931541.1"/>
</dbReference>
<dbReference type="SUPFAM" id="SSF69179">
    <property type="entry name" value="Integrin domains"/>
    <property type="match status" value="3"/>
</dbReference>
<feature type="chain" id="PRO_5028501862" evidence="16">
    <location>
        <begin position="23"/>
        <end position="1178"/>
    </location>
</feature>
<dbReference type="InterPro" id="IPR013517">
    <property type="entry name" value="FG-GAP"/>
</dbReference>
<keyword evidence="4" id="KW-0479">Metal-binding</keyword>
<dbReference type="InterPro" id="IPR018184">
    <property type="entry name" value="Integrin_alpha_C_CS"/>
</dbReference>
<evidence type="ECO:0000256" key="3">
    <source>
        <dbReference type="ARBA" id="ARBA00022692"/>
    </source>
</evidence>
<feature type="repeat" description="FG-GAP" evidence="15">
    <location>
        <begin position="550"/>
        <end position="608"/>
    </location>
</feature>
<keyword evidence="11 16" id="KW-0472">Membrane</keyword>
<keyword evidence="6" id="KW-0677">Repeat</keyword>
<dbReference type="GO" id="GO:0009897">
    <property type="term" value="C:external side of plasma membrane"/>
    <property type="evidence" value="ECO:0007669"/>
    <property type="project" value="TreeGrafter"/>
</dbReference>
<evidence type="ECO:0000256" key="8">
    <source>
        <dbReference type="ARBA" id="ARBA00022889"/>
    </source>
</evidence>
<dbReference type="InterPro" id="IPR032695">
    <property type="entry name" value="Integrin_dom_sf"/>
</dbReference>
<proteinExistence type="inferred from homology"/>
<dbReference type="Gene3D" id="2.130.10.130">
    <property type="entry name" value="Integrin alpha, N-terminal"/>
    <property type="match status" value="2"/>
</dbReference>
<evidence type="ECO:0000256" key="6">
    <source>
        <dbReference type="ARBA" id="ARBA00022737"/>
    </source>
</evidence>
<dbReference type="OrthoDB" id="5317514at2759"/>
<dbReference type="SMART" id="SM00191">
    <property type="entry name" value="Int_alpha"/>
    <property type="match status" value="5"/>
</dbReference>
<feature type="repeat" description="FG-GAP" evidence="15">
    <location>
        <begin position="469"/>
        <end position="531"/>
    </location>
</feature>
<dbReference type="FunCoup" id="A0A6P8PF19">
    <property type="interactions" value="998"/>
</dbReference>
<name>A0A6P8PF19_GEOSA</name>
<evidence type="ECO:0000256" key="7">
    <source>
        <dbReference type="ARBA" id="ARBA00022837"/>
    </source>
</evidence>
<dbReference type="PROSITE" id="PS00242">
    <property type="entry name" value="INTEGRIN_ALPHA"/>
    <property type="match status" value="1"/>
</dbReference>
<dbReference type="AlphaFoldDB" id="A0A6P8PF19"/>
<evidence type="ECO:0000256" key="4">
    <source>
        <dbReference type="ARBA" id="ARBA00022723"/>
    </source>
</evidence>
<feature type="domain" description="VWFA" evidence="17">
    <location>
        <begin position="167"/>
        <end position="350"/>
    </location>
</feature>
<feature type="signal peptide" evidence="16">
    <location>
        <begin position="1"/>
        <end position="22"/>
    </location>
</feature>
<keyword evidence="13 16" id="KW-0675">Receptor</keyword>
<dbReference type="Gene3D" id="2.60.40.1510">
    <property type="entry name" value="ntegrin, alpha v. Chain A, domain 3"/>
    <property type="match status" value="1"/>
</dbReference>
<evidence type="ECO:0000256" key="14">
    <source>
        <dbReference type="ARBA" id="ARBA00023180"/>
    </source>
</evidence>
<dbReference type="PROSITE" id="PS50234">
    <property type="entry name" value="VWFA"/>
    <property type="match status" value="1"/>
</dbReference>
<dbReference type="FunFam" id="3.40.50.410:FF:000012">
    <property type="entry name" value="Integrin, alpha 10"/>
    <property type="match status" value="1"/>
</dbReference>
<comment type="similarity">
    <text evidence="2 16">Belongs to the integrin alpha chain family.</text>
</comment>
<evidence type="ECO:0000313" key="19">
    <source>
        <dbReference type="RefSeq" id="XP_033787432.1"/>
    </source>
</evidence>
<dbReference type="InterPro" id="IPR002035">
    <property type="entry name" value="VWF_A"/>
</dbReference>
<dbReference type="SMART" id="SM00327">
    <property type="entry name" value="VWA"/>
    <property type="match status" value="1"/>
</dbReference>
<keyword evidence="9 16" id="KW-1133">Transmembrane helix</keyword>
<feature type="transmembrane region" description="Helical" evidence="16">
    <location>
        <begin position="1138"/>
        <end position="1162"/>
    </location>
</feature>
<keyword evidence="5 16" id="KW-0732">Signal</keyword>
<keyword evidence="18" id="KW-1185">Reference proteome</keyword>
<keyword evidence="8 16" id="KW-0130">Cell adhesion</keyword>
<dbReference type="GO" id="GO:0033627">
    <property type="term" value="P:cell adhesion mediated by integrin"/>
    <property type="evidence" value="ECO:0007669"/>
    <property type="project" value="TreeGrafter"/>
</dbReference>
<evidence type="ECO:0000256" key="15">
    <source>
        <dbReference type="PROSITE-ProRule" id="PRU00803"/>
    </source>
</evidence>
<dbReference type="GO" id="GO:0007229">
    <property type="term" value="P:integrin-mediated signaling pathway"/>
    <property type="evidence" value="ECO:0007669"/>
    <property type="project" value="UniProtKB-KW"/>
</dbReference>
<dbReference type="PRINTS" id="PR00453">
    <property type="entry name" value="VWFADOMAIN"/>
</dbReference>
<protein>
    <submittedName>
        <fullName evidence="19">Integrin alpha-1</fullName>
    </submittedName>
</protein>
<dbReference type="Gene3D" id="2.60.40.1530">
    <property type="entry name" value="ntegrin, alpha v. Chain A, domain 4"/>
    <property type="match status" value="1"/>
</dbReference>
<sequence>MMSACPIPSFCLLAAFLQIATSFNVDVKNAMTFSGSVDDMFGYTVQQYENEEGKWVLIGSPLVGQPKKRTGDVYKCPVGRDSQPSCVKLNLPDYTSIPKVSEVKENMTLGTTLVTNPKGGFLACGPLYAYRCGSLHYTTGICSNVSSTFDVVNSIAPSVQECSTELDIVIVLDGSNSIYPWESVTEFLRSLLEKMDIGPKQTQVGIVQYGENITHEFNLNKYRTTEEVLHAATKIVQRGGRQTMTATGIDEARKEAFTEARGARRGVKKVMVIVTDGESHDNFKLKSVIENCEDDNIQRFSIAILGSYNRGNLSTESFVEEIKSIASEPTEKHFFNVSDELALVTIVEALGERIFALEATSDKLAASFEMEMSQAGFSAHYSQDWIMLGAVGAYDWNGTVVMQKTDSFVIPRNDTFKASSENNEPLAAYLGYTVNSASVPGDVLYIAGQPRYNHTGQVIIYKMIGRDIKIEQTLSGEQIGSYFGSVITTVDVNNDSVTDLLLVGAPMYMGTEKEEQGKVYVYSLDKSNFVYEMSLEPIKQTCCSSQKDSACRNKNKHEPCGARFGTAIASVKDLNLDGFNDVVIGAPLEGDHRGAVYIYHGNGKTIRKQYAQHIPSGGDGEKVKFFGQSIHGEMDLNGDGITDVTIGGLGGAALFWSRDVAEVNVTINFTPNAINIQKKNCKAYGKETVCIHATICFKVKLKSTEDTDYKTDIQYRVTLDSHRQLSRSFFNGTQERKIQTNITIKGSNCTEYGLYMLEKPDFLDSVKVSLDFNFSDPENGPVLDSDLPNSIHEYIPFTKDCGNKKKCITDLVLQTNTSITGYSSSPFIIKSNNDKFNVTLFIENKKESAYNARAIVHYSSNVIFAGIEDRQKDSCELNHNIMCKVGYPFLKHKDTIAFSIAFQFNASHLRDHLAIHMYTTSDSEEPYETLADNTKNITIPVKYESGLLFLSPIKEYHVTVAENDTVLHNINSSDSFGTEINLIYLIEKGDKFPMPTLTLKILFPNTTPGNNTILYLTNISSSHNARCRADHLIDPLKINSGEPYVLPTVKEHLQDTNLDCSVYDCTSFYCTVDPSNVTEVKVSLRIWKQTFIQANIQSLNLIINALLQSENPLIVLSSENKKIETIIKISKELQPNKVPLWVILLSVFAGLLILTLLILALWKAGFFKRPLKTKMEKK</sequence>
<dbReference type="PANTHER" id="PTHR23220">
    <property type="entry name" value="INTEGRIN ALPHA"/>
    <property type="match status" value="1"/>
</dbReference>
<dbReference type="InterPro" id="IPR000413">
    <property type="entry name" value="Integrin_alpha"/>
</dbReference>
<keyword evidence="3 16" id="KW-0812">Transmembrane</keyword>
<dbReference type="Pfam" id="PF08441">
    <property type="entry name" value="Integrin_A_Ig_1"/>
    <property type="match status" value="1"/>
</dbReference>
<dbReference type="GO" id="GO:0008305">
    <property type="term" value="C:integrin complex"/>
    <property type="evidence" value="ECO:0007669"/>
    <property type="project" value="InterPro"/>
</dbReference>
<evidence type="ECO:0000256" key="9">
    <source>
        <dbReference type="ARBA" id="ARBA00022989"/>
    </source>
</evidence>
<accession>A0A6P8PF19</accession>
<dbReference type="CDD" id="cd01469">
    <property type="entry name" value="vWA_integrins_alpha_subunit"/>
    <property type="match status" value="1"/>
</dbReference>
<dbReference type="Gene3D" id="2.60.40.1460">
    <property type="entry name" value="Integrin domains. Chain A, domain 2"/>
    <property type="match status" value="1"/>
</dbReference>
<dbReference type="Pfam" id="PF01839">
    <property type="entry name" value="FG-GAP"/>
    <property type="match status" value="2"/>
</dbReference>
<feature type="repeat" description="FG-GAP" evidence="15">
    <location>
        <begin position="612"/>
        <end position="672"/>
    </location>
</feature>
<dbReference type="GO" id="GO:0046872">
    <property type="term" value="F:metal ion binding"/>
    <property type="evidence" value="ECO:0007669"/>
    <property type="project" value="UniProtKB-KW"/>
</dbReference>
<dbReference type="SUPFAM" id="SSF53300">
    <property type="entry name" value="vWA-like"/>
    <property type="match status" value="1"/>
</dbReference>
<gene>
    <name evidence="19" type="primary">ITGA1</name>
</gene>
<dbReference type="PRINTS" id="PR01185">
    <property type="entry name" value="INTEGRINA"/>
</dbReference>
<evidence type="ECO:0000256" key="11">
    <source>
        <dbReference type="ARBA" id="ARBA00023136"/>
    </source>
</evidence>
<keyword evidence="10 16" id="KW-0401">Integrin</keyword>
<dbReference type="Pfam" id="PF20805">
    <property type="entry name" value="Integrin_A_Ig_2"/>
    <property type="match status" value="1"/>
</dbReference>
<dbReference type="Gene3D" id="1.20.5.930">
    <property type="entry name" value="Bicelle-embedded integrin alpha(iib) transmembrane segment"/>
    <property type="match status" value="1"/>
</dbReference>
<dbReference type="InterPro" id="IPR013649">
    <property type="entry name" value="Integrin_alpha_Ig-like_1"/>
</dbReference>
<evidence type="ECO:0000256" key="16">
    <source>
        <dbReference type="RuleBase" id="RU003762"/>
    </source>
</evidence>
<comment type="subcellular location">
    <subcellularLocation>
        <location evidence="1 16">Membrane</location>
        <topology evidence="1 16">Single-pass type I membrane protein</topology>
    </subcellularLocation>
</comment>
<dbReference type="Pfam" id="PF20806">
    <property type="entry name" value="Integrin_A_Ig_3"/>
    <property type="match status" value="1"/>
</dbReference>